<dbReference type="Proteomes" id="UP000694918">
    <property type="component" value="Unplaced"/>
</dbReference>
<dbReference type="AlphaFoldDB" id="A0AAJ6T9U5"/>
<gene>
    <name evidence="3" type="primary">LOC105112962</name>
</gene>
<feature type="region of interest" description="Disordered" evidence="1">
    <location>
        <begin position="83"/>
        <end position="170"/>
    </location>
</feature>
<evidence type="ECO:0000313" key="2">
    <source>
        <dbReference type="Proteomes" id="UP000694918"/>
    </source>
</evidence>
<accession>A0AAJ6T9U5</accession>
<dbReference type="KEGG" id="peu:105112962"/>
<keyword evidence="2" id="KW-1185">Reference proteome</keyword>
<dbReference type="RefSeq" id="XP_011007203.1">
    <property type="nucleotide sequence ID" value="XM_011008901.1"/>
</dbReference>
<evidence type="ECO:0000256" key="1">
    <source>
        <dbReference type="SAM" id="MobiDB-lite"/>
    </source>
</evidence>
<reference evidence="3" key="1">
    <citation type="submission" date="2025-08" db="UniProtKB">
        <authorList>
            <consortium name="RefSeq"/>
        </authorList>
    </citation>
    <scope>IDENTIFICATION</scope>
</reference>
<evidence type="ECO:0000313" key="3">
    <source>
        <dbReference type="RefSeq" id="XP_011007203.1"/>
    </source>
</evidence>
<proteinExistence type="predicted"/>
<dbReference type="GeneID" id="105112962"/>
<name>A0AAJ6T9U5_POPEU</name>
<sequence length="170" mass="18071">MFGKTAENFLGSSTHQFIYNNPSIFPPLIFKNLPRLLFSSCVLEPSDLSYQCGTVVTNRLDNDPITTDTPLIAPSTVMTVVASSSGAPPPAMFGPPYTDTAASTAMQPIASNSNAPPPSSPTTPAVLGPPRADLCSSKNSHYRSTTTSNPIVHHKQEEGSSLALQRHMKA</sequence>
<feature type="compositionally biased region" description="Polar residues" evidence="1">
    <location>
        <begin position="136"/>
        <end position="150"/>
    </location>
</feature>
<protein>
    <submittedName>
        <fullName evidence="3">Uncharacterized protein LOC105112962</fullName>
    </submittedName>
</protein>
<organism evidence="2 3">
    <name type="scientific">Populus euphratica</name>
    <name type="common">Euphrates poplar</name>
    <dbReference type="NCBI Taxonomy" id="75702"/>
    <lineage>
        <taxon>Eukaryota</taxon>
        <taxon>Viridiplantae</taxon>
        <taxon>Streptophyta</taxon>
        <taxon>Embryophyta</taxon>
        <taxon>Tracheophyta</taxon>
        <taxon>Spermatophyta</taxon>
        <taxon>Magnoliopsida</taxon>
        <taxon>eudicotyledons</taxon>
        <taxon>Gunneridae</taxon>
        <taxon>Pentapetalae</taxon>
        <taxon>rosids</taxon>
        <taxon>fabids</taxon>
        <taxon>Malpighiales</taxon>
        <taxon>Salicaceae</taxon>
        <taxon>Saliceae</taxon>
        <taxon>Populus</taxon>
    </lineage>
</organism>